<dbReference type="AlphaFoldDB" id="A0A6B0TV82"/>
<dbReference type="InterPro" id="IPR036291">
    <property type="entry name" value="NAD(P)-bd_dom_sf"/>
</dbReference>
<sequence>MAGLAADLDGKRSILTGGATGIGAAMVRAFAGQGAYVEFLDLNAEAGAKLASELGARVRFHHVDLTDTDALQACIGEIAGARGVDILVNGAANDMRHKYEDVTPDSWRSTLAVNLDHQFFCAQSVLPVMRAQKAGVILNFGSIAWREGLADAVGYVTAKAGIEGLTKSLAREAGSDGVRVNCLLPGFVRTERQVEKWLTPELEATVMERQCLPRYIEPQDIADVALFLCSDAARALTNQTIVVDAGWT</sequence>
<evidence type="ECO:0000256" key="1">
    <source>
        <dbReference type="ARBA" id="ARBA00006484"/>
    </source>
</evidence>
<protein>
    <submittedName>
        <fullName evidence="3">SDR family oxidoreductase</fullName>
    </submittedName>
</protein>
<dbReference type="PROSITE" id="PS00061">
    <property type="entry name" value="ADH_SHORT"/>
    <property type="match status" value="1"/>
</dbReference>
<dbReference type="EMBL" id="WUWG01000002">
    <property type="protein sequence ID" value="MXU65044.1"/>
    <property type="molecule type" value="Genomic_DNA"/>
</dbReference>
<comment type="similarity">
    <text evidence="1">Belongs to the short-chain dehydrogenases/reductases (SDR) family.</text>
</comment>
<reference evidence="3 4" key="1">
    <citation type="submission" date="2019-12" db="EMBL/GenBank/DDBJ databases">
        <title>Strain KN286 was isolated from seawater, which was collected from Caroline Seamount in the tropical western Pacific.</title>
        <authorList>
            <person name="Wang Q."/>
        </authorList>
    </citation>
    <scope>NUCLEOTIDE SEQUENCE [LARGE SCALE GENOMIC DNA]</scope>
    <source>
        <strain evidence="3 4">KN286</strain>
    </source>
</reference>
<evidence type="ECO:0000313" key="4">
    <source>
        <dbReference type="Proteomes" id="UP000436016"/>
    </source>
</evidence>
<dbReference type="FunFam" id="3.40.50.720:FF:000084">
    <property type="entry name" value="Short-chain dehydrogenase reductase"/>
    <property type="match status" value="1"/>
</dbReference>
<proteinExistence type="inferred from homology"/>
<dbReference type="InterPro" id="IPR002347">
    <property type="entry name" value="SDR_fam"/>
</dbReference>
<evidence type="ECO:0000313" key="3">
    <source>
        <dbReference type="EMBL" id="MXU65044.1"/>
    </source>
</evidence>
<dbReference type="SUPFAM" id="SSF51735">
    <property type="entry name" value="NAD(P)-binding Rossmann-fold domains"/>
    <property type="match status" value="1"/>
</dbReference>
<dbReference type="Proteomes" id="UP000436016">
    <property type="component" value="Unassembled WGS sequence"/>
</dbReference>
<keyword evidence="2" id="KW-0560">Oxidoreductase</keyword>
<organism evidence="3 4">
    <name type="scientific">Oceanomicrobium pacificus</name>
    <dbReference type="NCBI Taxonomy" id="2692916"/>
    <lineage>
        <taxon>Bacteria</taxon>
        <taxon>Pseudomonadati</taxon>
        <taxon>Pseudomonadota</taxon>
        <taxon>Alphaproteobacteria</taxon>
        <taxon>Rhodobacterales</taxon>
        <taxon>Paracoccaceae</taxon>
        <taxon>Oceanomicrobium</taxon>
    </lineage>
</organism>
<dbReference type="GO" id="GO:0016616">
    <property type="term" value="F:oxidoreductase activity, acting on the CH-OH group of donors, NAD or NADP as acceptor"/>
    <property type="evidence" value="ECO:0007669"/>
    <property type="project" value="TreeGrafter"/>
</dbReference>
<evidence type="ECO:0000256" key="2">
    <source>
        <dbReference type="ARBA" id="ARBA00023002"/>
    </source>
</evidence>
<dbReference type="PRINTS" id="PR00080">
    <property type="entry name" value="SDRFAMILY"/>
</dbReference>
<dbReference type="RefSeq" id="WP_160853153.1">
    <property type="nucleotide sequence ID" value="NZ_WUWG01000002.1"/>
</dbReference>
<dbReference type="PANTHER" id="PTHR42760:SF133">
    <property type="entry name" value="3-OXOACYL-[ACYL-CARRIER-PROTEIN] REDUCTASE"/>
    <property type="match status" value="1"/>
</dbReference>
<dbReference type="InterPro" id="IPR020904">
    <property type="entry name" value="Sc_DH/Rdtase_CS"/>
</dbReference>
<keyword evidence="4" id="KW-1185">Reference proteome</keyword>
<gene>
    <name evidence="3" type="ORF">GSH16_06270</name>
</gene>
<dbReference type="PRINTS" id="PR00081">
    <property type="entry name" value="GDHRDH"/>
</dbReference>
<accession>A0A6B0TV82</accession>
<dbReference type="CDD" id="cd05233">
    <property type="entry name" value="SDR_c"/>
    <property type="match status" value="1"/>
</dbReference>
<dbReference type="PANTHER" id="PTHR42760">
    <property type="entry name" value="SHORT-CHAIN DEHYDROGENASES/REDUCTASES FAMILY MEMBER"/>
    <property type="match status" value="1"/>
</dbReference>
<name>A0A6B0TV82_9RHOB</name>
<comment type="caution">
    <text evidence="3">The sequence shown here is derived from an EMBL/GenBank/DDBJ whole genome shotgun (WGS) entry which is preliminary data.</text>
</comment>
<dbReference type="Gene3D" id="3.40.50.720">
    <property type="entry name" value="NAD(P)-binding Rossmann-like Domain"/>
    <property type="match status" value="1"/>
</dbReference>
<dbReference type="Pfam" id="PF13561">
    <property type="entry name" value="adh_short_C2"/>
    <property type="match status" value="1"/>
</dbReference>